<gene>
    <name evidence="9" type="ORF">SODALDRAFT_331181</name>
</gene>
<dbReference type="GO" id="GO:0005634">
    <property type="term" value="C:nucleus"/>
    <property type="evidence" value="ECO:0007669"/>
    <property type="project" value="UniProtKB-SubCell"/>
</dbReference>
<evidence type="ECO:0000256" key="7">
    <source>
        <dbReference type="SAM" id="MobiDB-lite"/>
    </source>
</evidence>
<name>A0A3N2Q3X4_SODAK</name>
<evidence type="ECO:0000313" key="9">
    <source>
        <dbReference type="EMBL" id="ROT41452.1"/>
    </source>
</evidence>
<dbReference type="SUPFAM" id="SSF54447">
    <property type="entry name" value="ssDNA-binding transcriptional regulator domain"/>
    <property type="match status" value="1"/>
</dbReference>
<dbReference type="Proteomes" id="UP000272025">
    <property type="component" value="Unassembled WGS sequence"/>
</dbReference>
<feature type="region of interest" description="Disordered" evidence="7">
    <location>
        <begin position="1"/>
        <end position="50"/>
    </location>
</feature>
<keyword evidence="3" id="KW-0805">Transcription regulation</keyword>
<dbReference type="InterPro" id="IPR009044">
    <property type="entry name" value="ssDNA-bd_transcriptional_reg"/>
</dbReference>
<dbReference type="Gene3D" id="2.30.31.10">
    <property type="entry name" value="Transcriptional Coactivator Pc4, Chain A"/>
    <property type="match status" value="1"/>
</dbReference>
<evidence type="ECO:0000259" key="8">
    <source>
        <dbReference type="Pfam" id="PF02229"/>
    </source>
</evidence>
<keyword evidence="4" id="KW-0238">DNA-binding</keyword>
<dbReference type="AlphaFoldDB" id="A0A3N2Q3X4"/>
<keyword evidence="6" id="KW-0539">Nucleus</keyword>
<keyword evidence="10" id="KW-1185">Reference proteome</keyword>
<dbReference type="Pfam" id="PF02229">
    <property type="entry name" value="PC4"/>
    <property type="match status" value="1"/>
</dbReference>
<comment type="similarity">
    <text evidence="2">Belongs to the transcriptional coactivator PC4 family.</text>
</comment>
<feature type="region of interest" description="Disordered" evidence="7">
    <location>
        <begin position="113"/>
        <end position="161"/>
    </location>
</feature>
<dbReference type="EMBL" id="ML119052">
    <property type="protein sequence ID" value="ROT41452.1"/>
    <property type="molecule type" value="Genomic_DNA"/>
</dbReference>
<evidence type="ECO:0000256" key="6">
    <source>
        <dbReference type="ARBA" id="ARBA00023242"/>
    </source>
</evidence>
<dbReference type="OrthoDB" id="2505440at2759"/>
<sequence length="161" mass="17855">MPVSKGTKRSASRVDNSGDEGAPVVLKSFKKSKTAATSPSSGHDKEGNPYWELSNKRRIGVSKFRDMTMINIREFWEKDGEMLPGKKGISLSLQQYENLLKFVPEINAHLRQMGHDVEDSEDAGGVSTSGDGEPKPPKKSKQKTKKSNIEATSDEEEEEEE</sequence>
<dbReference type="STRING" id="1314773.A0A3N2Q3X4"/>
<feature type="domain" description="Transcriptional coactivator p15 (PC4) C-terminal" evidence="8">
    <location>
        <begin position="51"/>
        <end position="101"/>
    </location>
</feature>
<feature type="compositionally biased region" description="Basic residues" evidence="7">
    <location>
        <begin position="1"/>
        <end position="11"/>
    </location>
</feature>
<keyword evidence="5" id="KW-0804">Transcription</keyword>
<organism evidence="9 10">
    <name type="scientific">Sodiomyces alkalinus (strain CBS 110278 / VKM F-3762 / F11)</name>
    <name type="common">Alkaliphilic filamentous fungus</name>
    <dbReference type="NCBI Taxonomy" id="1314773"/>
    <lineage>
        <taxon>Eukaryota</taxon>
        <taxon>Fungi</taxon>
        <taxon>Dikarya</taxon>
        <taxon>Ascomycota</taxon>
        <taxon>Pezizomycotina</taxon>
        <taxon>Sordariomycetes</taxon>
        <taxon>Hypocreomycetidae</taxon>
        <taxon>Glomerellales</taxon>
        <taxon>Plectosphaerellaceae</taxon>
        <taxon>Sodiomyces</taxon>
    </lineage>
</organism>
<feature type="compositionally biased region" description="Acidic residues" evidence="7">
    <location>
        <begin position="152"/>
        <end position="161"/>
    </location>
</feature>
<dbReference type="RefSeq" id="XP_028469258.1">
    <property type="nucleotide sequence ID" value="XM_028611394.1"/>
</dbReference>
<dbReference type="GO" id="GO:0003677">
    <property type="term" value="F:DNA binding"/>
    <property type="evidence" value="ECO:0007669"/>
    <property type="project" value="UniProtKB-KW"/>
</dbReference>
<reference evidence="9 10" key="1">
    <citation type="journal article" date="2018" name="Mol. Ecol.">
        <title>The obligate alkalophilic soda-lake fungus Sodiomyces alkalinus has shifted to a protein diet.</title>
        <authorList>
            <person name="Grum-Grzhimaylo A.A."/>
            <person name="Falkoski D.L."/>
            <person name="van den Heuvel J."/>
            <person name="Valero-Jimenez C.A."/>
            <person name="Min B."/>
            <person name="Choi I.G."/>
            <person name="Lipzen A."/>
            <person name="Daum C.G."/>
            <person name="Aanen D.K."/>
            <person name="Tsang A."/>
            <person name="Henrissat B."/>
            <person name="Bilanenko E.N."/>
            <person name="de Vries R.P."/>
            <person name="van Kan J.A.L."/>
            <person name="Grigoriev I.V."/>
            <person name="Debets A.J.M."/>
        </authorList>
    </citation>
    <scope>NUCLEOTIDE SEQUENCE [LARGE SCALE GENOMIC DNA]</scope>
    <source>
        <strain evidence="9 10">F11</strain>
    </source>
</reference>
<dbReference type="PANTHER" id="PTHR13215">
    <property type="entry name" value="RNA POLYMERASE II TRANSCRIPTIONAL COACTIVATOR"/>
    <property type="match status" value="1"/>
</dbReference>
<feature type="compositionally biased region" description="Basic residues" evidence="7">
    <location>
        <begin position="137"/>
        <end position="146"/>
    </location>
</feature>
<dbReference type="InterPro" id="IPR045125">
    <property type="entry name" value="Sub1/Tcp4-like"/>
</dbReference>
<dbReference type="GeneID" id="39579872"/>
<evidence type="ECO:0000313" key="10">
    <source>
        <dbReference type="Proteomes" id="UP000272025"/>
    </source>
</evidence>
<accession>A0A3N2Q3X4</accession>
<evidence type="ECO:0000256" key="5">
    <source>
        <dbReference type="ARBA" id="ARBA00023163"/>
    </source>
</evidence>
<dbReference type="InterPro" id="IPR003173">
    <property type="entry name" value="PC4_C"/>
</dbReference>
<evidence type="ECO:0000256" key="2">
    <source>
        <dbReference type="ARBA" id="ARBA00009001"/>
    </source>
</evidence>
<protein>
    <submittedName>
        <fullName evidence="9">Transcriptional Coactivator p15</fullName>
    </submittedName>
</protein>
<evidence type="ECO:0000256" key="1">
    <source>
        <dbReference type="ARBA" id="ARBA00004123"/>
    </source>
</evidence>
<dbReference type="GO" id="GO:0003713">
    <property type="term" value="F:transcription coactivator activity"/>
    <property type="evidence" value="ECO:0007669"/>
    <property type="project" value="InterPro"/>
</dbReference>
<dbReference type="GO" id="GO:0060261">
    <property type="term" value="P:positive regulation of transcription initiation by RNA polymerase II"/>
    <property type="evidence" value="ECO:0007669"/>
    <property type="project" value="InterPro"/>
</dbReference>
<evidence type="ECO:0000256" key="4">
    <source>
        <dbReference type="ARBA" id="ARBA00023125"/>
    </source>
</evidence>
<proteinExistence type="inferred from homology"/>
<comment type="subcellular location">
    <subcellularLocation>
        <location evidence="1">Nucleus</location>
    </subcellularLocation>
</comment>
<evidence type="ECO:0000256" key="3">
    <source>
        <dbReference type="ARBA" id="ARBA00023015"/>
    </source>
</evidence>